<evidence type="ECO:0000313" key="3">
    <source>
        <dbReference type="Proteomes" id="UP000228535"/>
    </source>
</evidence>
<dbReference type="Pfam" id="PF21906">
    <property type="entry name" value="WHD_NrtR"/>
    <property type="match status" value="1"/>
</dbReference>
<dbReference type="SUPFAM" id="SSF46785">
    <property type="entry name" value="Winged helix' DNA-binding domain"/>
    <property type="match status" value="1"/>
</dbReference>
<reference evidence="2 3" key="1">
    <citation type="submission" date="2017-11" db="EMBL/GenBank/DDBJ databases">
        <title>Genomic Encyclopedia of Archaeal and Bacterial Type Strains, Phase II (KMG-II): From Individual Species to Whole Genera.</title>
        <authorList>
            <person name="Goeker M."/>
        </authorList>
    </citation>
    <scope>NUCLEOTIDE SEQUENCE [LARGE SCALE GENOMIC DNA]</scope>
    <source>
        <strain evidence="2 3">DSM 11115</strain>
    </source>
</reference>
<dbReference type="PROSITE" id="PS51462">
    <property type="entry name" value="NUDIX"/>
    <property type="match status" value="1"/>
</dbReference>
<gene>
    <name evidence="2" type="ORF">CLV45_4867</name>
</gene>
<accession>A0A2M9APW3</accession>
<dbReference type="EMBL" id="PGFA01000006">
    <property type="protein sequence ID" value="PJJ47729.1"/>
    <property type="molecule type" value="Genomic_DNA"/>
</dbReference>
<protein>
    <submittedName>
        <fullName evidence="2">ADP-ribose pyrophosphatase YjhB (NUDIX family)</fullName>
    </submittedName>
</protein>
<name>A0A2M9APW3_9BACT</name>
<comment type="caution">
    <text evidence="2">The sequence shown here is derived from an EMBL/GenBank/DDBJ whole genome shotgun (WGS) entry which is preliminary data.</text>
</comment>
<dbReference type="RefSeq" id="WP_100339090.1">
    <property type="nucleotide sequence ID" value="NZ_PGFA01000006.1"/>
</dbReference>
<proteinExistence type="predicted"/>
<feature type="domain" description="Nudix hydrolase" evidence="1">
    <location>
        <begin position="19"/>
        <end position="175"/>
    </location>
</feature>
<dbReference type="PANTHER" id="PTHR43736:SF4">
    <property type="entry name" value="SLR1690 PROTEIN"/>
    <property type="match status" value="1"/>
</dbReference>
<sequence>MNTRQEVLDFVHHGAERFLPHLSIDCAIFGYHDHELKTLLIRHHGQQNWSLPGGYIGRHETLTEAAHRILAEKTQLTGLFLQQFYTFGDSATRMNNIKTEQTHNTTYSKVGVSLSPGHWLSERTLSIGYYALVDYLQVVVTPEFLVDEYCWLNVADIPKELVYDHNEIIQKALLTLRAHIFQQPIGYNLLPDKFTLPEIHSLYETILCKQIDRRNFRKKLLTLGLIRQLDEQKKIGPHRSPFLYEFDLENYSRALEDGSILTF</sequence>
<dbReference type="InterPro" id="IPR036390">
    <property type="entry name" value="WH_DNA-bd_sf"/>
</dbReference>
<dbReference type="AlphaFoldDB" id="A0A2M9APW3"/>
<evidence type="ECO:0000313" key="2">
    <source>
        <dbReference type="EMBL" id="PJJ47729.1"/>
    </source>
</evidence>
<dbReference type="InterPro" id="IPR036388">
    <property type="entry name" value="WH-like_DNA-bd_sf"/>
</dbReference>
<dbReference type="InterPro" id="IPR015797">
    <property type="entry name" value="NUDIX_hydrolase-like_dom_sf"/>
</dbReference>
<dbReference type="Proteomes" id="UP000228535">
    <property type="component" value="Unassembled WGS sequence"/>
</dbReference>
<dbReference type="InterPro" id="IPR000086">
    <property type="entry name" value="NUDIX_hydrolase_dom"/>
</dbReference>
<dbReference type="CDD" id="cd18873">
    <property type="entry name" value="NUDIX_NadM_like"/>
    <property type="match status" value="1"/>
</dbReference>
<dbReference type="PANTHER" id="PTHR43736">
    <property type="entry name" value="ADP-RIBOSE PYROPHOSPHATASE"/>
    <property type="match status" value="1"/>
</dbReference>
<dbReference type="Gene3D" id="1.10.10.10">
    <property type="entry name" value="Winged helix-like DNA-binding domain superfamily/Winged helix DNA-binding domain"/>
    <property type="match status" value="1"/>
</dbReference>
<dbReference type="SUPFAM" id="SSF55811">
    <property type="entry name" value="Nudix"/>
    <property type="match status" value="1"/>
</dbReference>
<evidence type="ECO:0000259" key="1">
    <source>
        <dbReference type="PROSITE" id="PS51462"/>
    </source>
</evidence>
<dbReference type="InterPro" id="IPR054105">
    <property type="entry name" value="WHD_NrtR"/>
</dbReference>
<keyword evidence="3" id="KW-1185">Reference proteome</keyword>
<dbReference type="Pfam" id="PF00293">
    <property type="entry name" value="NUDIX"/>
    <property type="match status" value="1"/>
</dbReference>
<dbReference type="Gene3D" id="3.90.79.10">
    <property type="entry name" value="Nucleoside Triphosphate Pyrophosphohydrolase"/>
    <property type="match status" value="1"/>
</dbReference>
<organism evidence="2 3">
    <name type="scientific">Hymenobacter chitinivorans DSM 11115</name>
    <dbReference type="NCBI Taxonomy" id="1121954"/>
    <lineage>
        <taxon>Bacteria</taxon>
        <taxon>Pseudomonadati</taxon>
        <taxon>Bacteroidota</taxon>
        <taxon>Cytophagia</taxon>
        <taxon>Cytophagales</taxon>
        <taxon>Hymenobacteraceae</taxon>
        <taxon>Hymenobacter</taxon>
    </lineage>
</organism>
<dbReference type="OrthoDB" id="9786141at2"/>